<keyword evidence="3" id="KW-1185">Reference proteome</keyword>
<gene>
    <name evidence="2" type="ORF">NW762_011398</name>
</gene>
<reference evidence="2" key="1">
    <citation type="submission" date="2022-09" db="EMBL/GenBank/DDBJ databases">
        <title>Fusarium specimens isolated from Avocado Roots.</title>
        <authorList>
            <person name="Stajich J."/>
            <person name="Roper C."/>
            <person name="Heimlech-Rivalta G."/>
        </authorList>
    </citation>
    <scope>NUCLEOTIDE SEQUENCE</scope>
    <source>
        <strain evidence="2">CF00136</strain>
    </source>
</reference>
<comment type="caution">
    <text evidence="2">The sequence shown here is derived from an EMBL/GenBank/DDBJ whole genome shotgun (WGS) entry which is preliminary data.</text>
</comment>
<dbReference type="InterPro" id="IPR040632">
    <property type="entry name" value="Sulfotransfer_4"/>
</dbReference>
<organism evidence="2 3">
    <name type="scientific">Fusarium torreyae</name>
    <dbReference type="NCBI Taxonomy" id="1237075"/>
    <lineage>
        <taxon>Eukaryota</taxon>
        <taxon>Fungi</taxon>
        <taxon>Dikarya</taxon>
        <taxon>Ascomycota</taxon>
        <taxon>Pezizomycotina</taxon>
        <taxon>Sordariomycetes</taxon>
        <taxon>Hypocreomycetidae</taxon>
        <taxon>Hypocreales</taxon>
        <taxon>Nectriaceae</taxon>
        <taxon>Fusarium</taxon>
    </lineage>
</organism>
<evidence type="ECO:0000313" key="2">
    <source>
        <dbReference type="EMBL" id="KAJ4251416.1"/>
    </source>
</evidence>
<proteinExistence type="predicted"/>
<accession>A0A9W8RPH8</accession>
<protein>
    <recommendedName>
        <fullName evidence="4">Efflux pump antibiotic resistance protein</fullName>
    </recommendedName>
</protein>
<dbReference type="PANTHER" id="PTHR36978:SF4">
    <property type="entry name" value="P-LOOP CONTAINING NUCLEOSIDE TRIPHOSPHATE HYDROLASE PROTEIN"/>
    <property type="match status" value="1"/>
</dbReference>
<dbReference type="AlphaFoldDB" id="A0A9W8RPH8"/>
<dbReference type="Pfam" id="PF17784">
    <property type="entry name" value="Sulfotransfer_4"/>
    <property type="match status" value="1"/>
</dbReference>
<dbReference type="EMBL" id="JAOQAZ010000028">
    <property type="protein sequence ID" value="KAJ4251416.1"/>
    <property type="molecule type" value="Genomic_DNA"/>
</dbReference>
<keyword evidence="1" id="KW-0472">Membrane</keyword>
<evidence type="ECO:0000313" key="3">
    <source>
        <dbReference type="Proteomes" id="UP001152049"/>
    </source>
</evidence>
<dbReference type="SUPFAM" id="SSF52540">
    <property type="entry name" value="P-loop containing nucleoside triphosphate hydrolases"/>
    <property type="match status" value="1"/>
</dbReference>
<dbReference type="InterPro" id="IPR027417">
    <property type="entry name" value="P-loop_NTPase"/>
</dbReference>
<feature type="transmembrane region" description="Helical" evidence="1">
    <location>
        <begin position="260"/>
        <end position="278"/>
    </location>
</feature>
<dbReference type="Proteomes" id="UP001152049">
    <property type="component" value="Unassembled WGS sequence"/>
</dbReference>
<dbReference type="Gene3D" id="3.40.50.300">
    <property type="entry name" value="P-loop containing nucleotide triphosphate hydrolases"/>
    <property type="match status" value="1"/>
</dbReference>
<keyword evidence="1" id="KW-1133">Transmembrane helix</keyword>
<evidence type="ECO:0008006" key="4">
    <source>
        <dbReference type="Google" id="ProtNLM"/>
    </source>
</evidence>
<dbReference type="OrthoDB" id="408152at2759"/>
<evidence type="ECO:0000256" key="1">
    <source>
        <dbReference type="SAM" id="Phobius"/>
    </source>
</evidence>
<dbReference type="PANTHER" id="PTHR36978">
    <property type="entry name" value="P-LOOP CONTAINING NUCLEOTIDE TRIPHOSPHATE HYDROLASE"/>
    <property type="match status" value="1"/>
</dbReference>
<sequence>MASSVTQHSAKTDDGLEIIHAGLYRTATGSMAEAYRILGYNAQHALEDLWNLPWVKLEQAAEATWPHLVDLPGYTYKKEDGTVTPRPPFVREDWQAIWGEFDVATDMQSPFVLELIKAYPDAKVVVVQRDFDSWWPSFEERVISPLYDPIKKFIVRHILRMRSIDTMQKIHAGFFSASEYSKASIEARAKEAYEEYYRKVREAVPLESGRRLDYTMGSGWEPLCAFLGKDVPDVGFPRVNDRDSHGKELGQYHSQMYTTGLLKVGPLVAVVVAAVVYWRW</sequence>
<name>A0A9W8RPH8_9HYPO</name>
<keyword evidence="1" id="KW-0812">Transmembrane</keyword>